<comment type="caution">
    <text evidence="7">The sequence shown here is derived from an EMBL/GenBank/DDBJ whole genome shotgun (WGS) entry which is preliminary data.</text>
</comment>
<dbReference type="Pfam" id="PF13414">
    <property type="entry name" value="TPR_11"/>
    <property type="match status" value="1"/>
</dbReference>
<keyword evidence="8" id="KW-1185">Reference proteome</keyword>
<dbReference type="PANTHER" id="PTHR44943">
    <property type="entry name" value="CELLULOSE SYNTHASE OPERON PROTEIN C"/>
    <property type="match status" value="1"/>
</dbReference>
<evidence type="ECO:0000256" key="3">
    <source>
        <dbReference type="PROSITE-ProRule" id="PRU00339"/>
    </source>
</evidence>
<dbReference type="Pfam" id="PF13432">
    <property type="entry name" value="TPR_16"/>
    <property type="match status" value="1"/>
</dbReference>
<evidence type="ECO:0000313" key="8">
    <source>
        <dbReference type="Proteomes" id="UP000809349"/>
    </source>
</evidence>
<feature type="repeat" description="TPR" evidence="3">
    <location>
        <begin position="118"/>
        <end position="151"/>
    </location>
</feature>
<keyword evidence="2 3" id="KW-0802">TPR repeat</keyword>
<proteinExistence type="predicted"/>
<dbReference type="InterPro" id="IPR051685">
    <property type="entry name" value="Ycf3/AcsC/BcsC/TPR_MFPF"/>
</dbReference>
<dbReference type="SUPFAM" id="SSF48452">
    <property type="entry name" value="TPR-like"/>
    <property type="match status" value="1"/>
</dbReference>
<dbReference type="PROSITE" id="PS51257">
    <property type="entry name" value="PROKAR_LIPOPROTEIN"/>
    <property type="match status" value="1"/>
</dbReference>
<dbReference type="InterPro" id="IPR027381">
    <property type="entry name" value="LytR/CpsA/Psr_C"/>
</dbReference>
<evidence type="ECO:0000256" key="1">
    <source>
        <dbReference type="ARBA" id="ARBA00022737"/>
    </source>
</evidence>
<feature type="compositionally biased region" description="Basic and acidic residues" evidence="4">
    <location>
        <begin position="383"/>
        <end position="395"/>
    </location>
</feature>
<feature type="chain" id="PRO_5046308568" evidence="5">
    <location>
        <begin position="23"/>
        <end position="395"/>
    </location>
</feature>
<reference evidence="7 8" key="1">
    <citation type="submission" date="2021-01" db="EMBL/GenBank/DDBJ databases">
        <authorList>
            <person name="Ruan W."/>
            <person name="Khan S.A."/>
            <person name="Jeon C.O."/>
        </authorList>
    </citation>
    <scope>NUCLEOTIDE SEQUENCE [LARGE SCALE GENOMIC DNA]</scope>
    <source>
        <strain evidence="7 8">R798</strain>
    </source>
</reference>
<dbReference type="PROSITE" id="PS50005">
    <property type="entry name" value="TPR"/>
    <property type="match status" value="1"/>
</dbReference>
<evidence type="ECO:0000313" key="7">
    <source>
        <dbReference type="EMBL" id="MBZ2206056.1"/>
    </source>
</evidence>
<dbReference type="RefSeq" id="WP_223464930.1">
    <property type="nucleotide sequence ID" value="NZ_JAFBIL020000001.1"/>
</dbReference>
<name>A0ABS7SJZ0_9BURK</name>
<dbReference type="InterPro" id="IPR019734">
    <property type="entry name" value="TPR_rpt"/>
</dbReference>
<dbReference type="InterPro" id="IPR011990">
    <property type="entry name" value="TPR-like_helical_dom_sf"/>
</dbReference>
<evidence type="ECO:0000259" key="6">
    <source>
        <dbReference type="Pfam" id="PF13399"/>
    </source>
</evidence>
<evidence type="ECO:0000256" key="5">
    <source>
        <dbReference type="SAM" id="SignalP"/>
    </source>
</evidence>
<feature type="region of interest" description="Disordered" evidence="4">
    <location>
        <begin position="374"/>
        <end position="395"/>
    </location>
</feature>
<dbReference type="PANTHER" id="PTHR44943:SF8">
    <property type="entry name" value="TPR REPEAT-CONTAINING PROTEIN MJ0263"/>
    <property type="match status" value="1"/>
</dbReference>
<gene>
    <name evidence="7" type="ORF">I4X03_002150</name>
</gene>
<dbReference type="Gene3D" id="1.25.40.10">
    <property type="entry name" value="Tetratricopeptide repeat domain"/>
    <property type="match status" value="2"/>
</dbReference>
<dbReference type="SMART" id="SM00028">
    <property type="entry name" value="TPR"/>
    <property type="match status" value="4"/>
</dbReference>
<dbReference type="Pfam" id="PF13399">
    <property type="entry name" value="LytR_C"/>
    <property type="match status" value="1"/>
</dbReference>
<organism evidence="7 8">
    <name type="scientific">Massilia soli</name>
    <dbReference type="NCBI Taxonomy" id="2792854"/>
    <lineage>
        <taxon>Bacteria</taxon>
        <taxon>Pseudomonadati</taxon>
        <taxon>Pseudomonadota</taxon>
        <taxon>Betaproteobacteria</taxon>
        <taxon>Burkholderiales</taxon>
        <taxon>Oxalobacteraceae</taxon>
        <taxon>Telluria group</taxon>
        <taxon>Massilia</taxon>
    </lineage>
</organism>
<dbReference type="Proteomes" id="UP000809349">
    <property type="component" value="Unassembled WGS sequence"/>
</dbReference>
<keyword evidence="1" id="KW-0677">Repeat</keyword>
<feature type="signal peptide" evidence="5">
    <location>
        <begin position="1"/>
        <end position="22"/>
    </location>
</feature>
<feature type="domain" description="LytR/CpsA/Psr regulator C-terminal" evidence="6">
    <location>
        <begin position="271"/>
        <end position="353"/>
    </location>
</feature>
<dbReference type="Gene3D" id="3.30.70.2390">
    <property type="match status" value="1"/>
</dbReference>
<reference evidence="7 8" key="2">
    <citation type="submission" date="2021-08" db="EMBL/GenBank/DDBJ databases">
        <title>Massilia sp. R798.</title>
        <authorList>
            <person name="Baek J.H."/>
            <person name="Jung H.S."/>
            <person name="Kim K.R."/>
            <person name="Jeon C.O."/>
        </authorList>
    </citation>
    <scope>NUCLEOTIDE SEQUENCE [LARGE SCALE GENOMIC DNA]</scope>
    <source>
        <strain evidence="7 8">R798</strain>
    </source>
</reference>
<sequence>MNLKLKRLTTVCAGAFLFTACADLGQRPTPSAVPPPAAASASANANEAYVLGRSLHMARRFEAATAAYLAALAAQPQHVNARNGLATLYAEQGEFAKAIPIWQQLTGESDTKAGPETAFLFSNLGYAHFLNGEYDNALAALEKACLLDPLNDRAWEHLGSALDKMGQAERAQLMYKQAAALRQHDFKADYALARQPVAPAIEKAVNAGPRDANAWATTEVRQLANGMFELHRIPAATQAQAGPEPLPAPVLVPHELLAVLPAVSPPEKAMLEIRNGNGVTGMAKALSMKMDQESVRVVRLSNQRPFDVRQTRVEYQPAFREAAERLAERFDNAVVIEAGSVKPANLRLVIGRDIVKRDFAIKPVPREVPATFVQRQTPAHGARHNEEDPHLKPGA</sequence>
<evidence type="ECO:0000256" key="4">
    <source>
        <dbReference type="SAM" id="MobiDB-lite"/>
    </source>
</evidence>
<protein>
    <submittedName>
        <fullName evidence="7">Tetratricopeptide repeat protein</fullName>
    </submittedName>
</protein>
<dbReference type="EMBL" id="JAFBIL020000001">
    <property type="protein sequence ID" value="MBZ2206056.1"/>
    <property type="molecule type" value="Genomic_DNA"/>
</dbReference>
<keyword evidence="5" id="KW-0732">Signal</keyword>
<evidence type="ECO:0000256" key="2">
    <source>
        <dbReference type="ARBA" id="ARBA00022803"/>
    </source>
</evidence>
<accession>A0ABS7SJZ0</accession>